<name>A0A2N9GHZ3_FAGSY</name>
<gene>
    <name evidence="7" type="ORF">FSB_LOCUS27104</name>
</gene>
<dbReference type="InterPro" id="IPR057670">
    <property type="entry name" value="SH3_retrovirus"/>
</dbReference>
<dbReference type="Pfam" id="PF22936">
    <property type="entry name" value="Pol_BBD"/>
    <property type="match status" value="1"/>
</dbReference>
<feature type="domain" description="Retrovirus-related Pol polyprotein from transposon TNT 1-94-like beta-barrel" evidence="5">
    <location>
        <begin position="292"/>
        <end position="357"/>
    </location>
</feature>
<evidence type="ECO:0000313" key="7">
    <source>
        <dbReference type="EMBL" id="SPC99222.1"/>
    </source>
</evidence>
<keyword evidence="1" id="KW-0378">Hydrolase</keyword>
<dbReference type="SUPFAM" id="SSF56672">
    <property type="entry name" value="DNA/RNA polymerases"/>
    <property type="match status" value="1"/>
</dbReference>
<dbReference type="InterPro" id="IPR025724">
    <property type="entry name" value="GAG-pre-integrase_dom"/>
</dbReference>
<protein>
    <recommendedName>
        <fullName evidence="8">Integrase catalytic domain-containing protein</fullName>
    </recommendedName>
</protein>
<dbReference type="GO" id="GO:0003676">
    <property type="term" value="F:nucleic acid binding"/>
    <property type="evidence" value="ECO:0007669"/>
    <property type="project" value="InterPro"/>
</dbReference>
<dbReference type="EMBL" id="OIVN01001949">
    <property type="protein sequence ID" value="SPC99222.1"/>
    <property type="molecule type" value="Genomic_DNA"/>
</dbReference>
<evidence type="ECO:0000259" key="5">
    <source>
        <dbReference type="Pfam" id="PF22936"/>
    </source>
</evidence>
<feature type="domain" description="GAG-pre-integrase" evidence="4">
    <location>
        <begin position="370"/>
        <end position="431"/>
    </location>
</feature>
<dbReference type="InterPro" id="IPR036397">
    <property type="entry name" value="RNaseH_sf"/>
</dbReference>
<dbReference type="SUPFAM" id="SSF53098">
    <property type="entry name" value="Ribonuclease H-like"/>
    <property type="match status" value="1"/>
</dbReference>
<evidence type="ECO:0000259" key="4">
    <source>
        <dbReference type="Pfam" id="PF13976"/>
    </source>
</evidence>
<dbReference type="Pfam" id="PF07727">
    <property type="entry name" value="RVT_2"/>
    <property type="match status" value="1"/>
</dbReference>
<dbReference type="Pfam" id="PF25597">
    <property type="entry name" value="SH3_retrovirus"/>
    <property type="match status" value="1"/>
</dbReference>
<proteinExistence type="predicted"/>
<feature type="region of interest" description="Disordered" evidence="2">
    <location>
        <begin position="602"/>
        <end position="646"/>
    </location>
</feature>
<dbReference type="InterPro" id="IPR012337">
    <property type="entry name" value="RNaseH-like_sf"/>
</dbReference>
<dbReference type="CDD" id="cd09272">
    <property type="entry name" value="RNase_HI_RT_Ty1"/>
    <property type="match status" value="1"/>
</dbReference>
<accession>A0A2N9GHZ3</accession>
<sequence>MDSDRNISTPLDSSLEDDLSHAKITAIGLRTRRSKNLPAVTPRHAPHAPSSFPPRHVSPNATFIKGRKLWFYVTGEMKKPVKGSSEDENAFRIRLIEWDSNNHQILTWLRNTSIPSISNLLGNFDDARTAWDMLAKRYSSSHGTREYQLSIEQYQIRQDPGQSINDFFAHYEPVRGQLLHQLPTPSLDVALNDLVREETRLQTLQAQNKLNVLATTSPLAPLQQSDSDHTAAVTHGDTDQTPTAVVAPAHSGSAITLTTDQLEDIIAQALVQASNASSSSALSVLPGKFSSWLLDSACCNHMTPYPSFFSHTSSARHAPTIHTTNGSTMLVRSIGTVSTSKLSISNVFHDPRTRQELGTGRRIGRLFEISSLRLPATGVSVATSSSPSLSLWHSQLGHASSSRVQQLVSRGLLGPVSKDNFDCVSCQLGKQPALPFQNSTSQQNGRAERKLRHILDTVCALLLSSKVPVPFWGEAVLTAAHAINRIPSPTISNQTPYERLFGSPPHYQHLRSFGSACFVLLQPHEHNKLEPRSRLCCFLGYGETQKGYRCYDPIAHRLHISRHVVFWEHHLFTEVSQFRPSFSLSSLSDLFPEVSPPSLELFPPSPEVSTSIPQTESSDHSSGSSSQETPHSSPESPAPAPSEDPALATTLRRSSRVTSLPSHLRDFHCYTALATLHEPHSYREASSNPLWQAAMTEELDALSRTRTWDLVDLPPEKSVVGCKWVFKIKTRSDGSIERYKARLVAKGFTQEYGIDYEETFAPVARLSSVRTLLAVAASRQWKLFQMDVKNAFLNGDLSEEIYMQPPPGLSHPPDKVCRLRRALYGLKQAPRAWFAKFSSTVSRLGFSISSYDSALFLRRTGKGTILLLLYVDDMIITGDDLSGIQELKAFLSQNFEMKDLGHLSYFLGLEITSSDDGFYLTQAKYTSDLLSRAGLTDHKILDTPIELNARLTPSFGELLPDLTLYRQLVGSLIYLTVTRPDISYAVHQVSQFMSALRSTHYAAVLRILRYLKGTIFHGFHFSAQSPLTLRAYSDADWAGDPTDRRSTTGYCFLLGSSLISWRSKKQSVVARSSTEAEYRALVDTTSELLWLRWLLQDLGVSTSSATPIYCDNRSAIQIARNDVFHERTKHIEIDCHLVRHHLLQGSLQLISVSSHDQLADIFTKSHPTGRFHNLVSKLQLVSHPPP</sequence>
<feature type="domain" description="Retroviral polymerase SH3-like" evidence="6">
    <location>
        <begin position="515"/>
        <end position="576"/>
    </location>
</feature>
<organism evidence="7">
    <name type="scientific">Fagus sylvatica</name>
    <name type="common">Beechnut</name>
    <dbReference type="NCBI Taxonomy" id="28930"/>
    <lineage>
        <taxon>Eukaryota</taxon>
        <taxon>Viridiplantae</taxon>
        <taxon>Streptophyta</taxon>
        <taxon>Embryophyta</taxon>
        <taxon>Tracheophyta</taxon>
        <taxon>Spermatophyta</taxon>
        <taxon>Magnoliopsida</taxon>
        <taxon>eudicotyledons</taxon>
        <taxon>Gunneridae</taxon>
        <taxon>Pentapetalae</taxon>
        <taxon>rosids</taxon>
        <taxon>fabids</taxon>
        <taxon>Fagales</taxon>
        <taxon>Fagaceae</taxon>
        <taxon>Fagus</taxon>
    </lineage>
</organism>
<dbReference type="PANTHER" id="PTHR11439:SF461">
    <property type="entry name" value="OS10G0432200 PROTEIN"/>
    <property type="match status" value="1"/>
</dbReference>
<reference evidence="7" key="1">
    <citation type="submission" date="2018-02" db="EMBL/GenBank/DDBJ databases">
        <authorList>
            <person name="Cohen D.B."/>
            <person name="Kent A.D."/>
        </authorList>
    </citation>
    <scope>NUCLEOTIDE SEQUENCE</scope>
</reference>
<evidence type="ECO:0000259" key="6">
    <source>
        <dbReference type="Pfam" id="PF25597"/>
    </source>
</evidence>
<feature type="region of interest" description="Disordered" evidence="2">
    <location>
        <begin position="33"/>
        <end position="57"/>
    </location>
</feature>
<dbReference type="Pfam" id="PF13976">
    <property type="entry name" value="gag_pre-integrs"/>
    <property type="match status" value="1"/>
</dbReference>
<keyword evidence="1" id="KW-0645">Protease</keyword>
<dbReference type="InterPro" id="IPR013103">
    <property type="entry name" value="RVT_2"/>
</dbReference>
<dbReference type="GO" id="GO:0004190">
    <property type="term" value="F:aspartic-type endopeptidase activity"/>
    <property type="evidence" value="ECO:0007669"/>
    <property type="project" value="UniProtKB-KW"/>
</dbReference>
<dbReference type="Gene3D" id="3.30.420.10">
    <property type="entry name" value="Ribonuclease H-like superfamily/Ribonuclease H"/>
    <property type="match status" value="1"/>
</dbReference>
<dbReference type="InterPro" id="IPR054722">
    <property type="entry name" value="PolX-like_BBD"/>
</dbReference>
<dbReference type="AlphaFoldDB" id="A0A2N9GHZ3"/>
<keyword evidence="1" id="KW-0064">Aspartyl protease</keyword>
<feature type="compositionally biased region" description="Low complexity" evidence="2">
    <location>
        <begin position="620"/>
        <end position="635"/>
    </location>
</feature>
<dbReference type="PANTHER" id="PTHR11439">
    <property type="entry name" value="GAG-POL-RELATED RETROTRANSPOSON"/>
    <property type="match status" value="1"/>
</dbReference>
<dbReference type="InterPro" id="IPR043502">
    <property type="entry name" value="DNA/RNA_pol_sf"/>
</dbReference>
<evidence type="ECO:0008006" key="8">
    <source>
        <dbReference type="Google" id="ProtNLM"/>
    </source>
</evidence>
<evidence type="ECO:0000256" key="1">
    <source>
        <dbReference type="ARBA" id="ARBA00022750"/>
    </source>
</evidence>
<evidence type="ECO:0000259" key="3">
    <source>
        <dbReference type="Pfam" id="PF07727"/>
    </source>
</evidence>
<evidence type="ECO:0000256" key="2">
    <source>
        <dbReference type="SAM" id="MobiDB-lite"/>
    </source>
</evidence>
<feature type="domain" description="Reverse transcriptase Ty1/copia-type" evidence="3">
    <location>
        <begin position="706"/>
        <end position="946"/>
    </location>
</feature>